<proteinExistence type="predicted"/>
<dbReference type="InterPro" id="IPR036388">
    <property type="entry name" value="WH-like_DNA-bd_sf"/>
</dbReference>
<feature type="domain" description="HTH luxR-type" evidence="2">
    <location>
        <begin position="256"/>
        <end position="313"/>
    </location>
</feature>
<name>A0ABW2VF66_9ACTN</name>
<dbReference type="RefSeq" id="WP_381262645.1">
    <property type="nucleotide sequence ID" value="NZ_JBHTBI010000066.1"/>
</dbReference>
<dbReference type="Gene3D" id="1.10.10.10">
    <property type="entry name" value="Winged helix-like DNA-binding domain superfamily/Winged helix DNA-binding domain"/>
    <property type="match status" value="1"/>
</dbReference>
<evidence type="ECO:0000313" key="3">
    <source>
        <dbReference type="EMBL" id="MFD0282677.1"/>
    </source>
</evidence>
<dbReference type="Proteomes" id="UP001596957">
    <property type="component" value="Unassembled WGS sequence"/>
</dbReference>
<dbReference type="SUPFAM" id="SSF46894">
    <property type="entry name" value="C-terminal effector domain of the bipartite response regulators"/>
    <property type="match status" value="1"/>
</dbReference>
<evidence type="ECO:0000313" key="4">
    <source>
        <dbReference type="Proteomes" id="UP001596957"/>
    </source>
</evidence>
<dbReference type="InterPro" id="IPR016032">
    <property type="entry name" value="Sig_transdc_resp-reg_C-effctor"/>
</dbReference>
<protein>
    <submittedName>
        <fullName evidence="3">Helix-turn-helix transcriptional regulator</fullName>
    </submittedName>
</protein>
<dbReference type="InterPro" id="IPR000792">
    <property type="entry name" value="Tscrpt_reg_LuxR_C"/>
</dbReference>
<gene>
    <name evidence="3" type="ORF">ACFQZP_13475</name>
</gene>
<comment type="caution">
    <text evidence="3">The sequence shown here is derived from an EMBL/GenBank/DDBJ whole genome shotgun (WGS) entry which is preliminary data.</text>
</comment>
<sequence length="339" mass="37255">MNTAHEEHSVEDLCETGSALYGKALREGRLRREAAESAPCLTGVGLLQPDAADARWLRPVAPSVALPRLLRAIEEDIAHQRRREAKLADAFEPFMTLDAQIAPGTDPLAIALLTGFEQINTRITHLLAESSREVLAIQPGRRPPSDMGSSVPKEQSLLDRGGRMRTLYQHTQRHSPAVLAHYEQLHGDVEVRTLDELSKRLFVLDRTVALIPASADRTMALEIRHPALVEYLVTAFEQLWQLAIPMHPEAAQRPSLNGITPRQHAIAALLIEGHTDAVIAERLGMNVRTARVHIAKLAATLGSESRAQLGYLIGQSGILDQRQDGDEDPEQPPAHPSEA</sequence>
<dbReference type="SMART" id="SM00421">
    <property type="entry name" value="HTH_LUXR"/>
    <property type="match status" value="1"/>
</dbReference>
<dbReference type="InterPro" id="IPR051797">
    <property type="entry name" value="TrmB-like"/>
</dbReference>
<evidence type="ECO:0000256" key="1">
    <source>
        <dbReference type="SAM" id="MobiDB-lite"/>
    </source>
</evidence>
<dbReference type="EMBL" id="JBHTEC010000001">
    <property type="protein sequence ID" value="MFD0282677.1"/>
    <property type="molecule type" value="Genomic_DNA"/>
</dbReference>
<reference evidence="4" key="1">
    <citation type="journal article" date="2019" name="Int. J. Syst. Evol. Microbiol.">
        <title>The Global Catalogue of Microorganisms (GCM) 10K type strain sequencing project: providing services to taxonomists for standard genome sequencing and annotation.</title>
        <authorList>
            <consortium name="The Broad Institute Genomics Platform"/>
            <consortium name="The Broad Institute Genome Sequencing Center for Infectious Disease"/>
            <person name="Wu L."/>
            <person name="Ma J."/>
        </authorList>
    </citation>
    <scope>NUCLEOTIDE SEQUENCE [LARGE SCALE GENOMIC DNA]</scope>
    <source>
        <strain evidence="4">CGMCC 4.7198</strain>
    </source>
</reference>
<dbReference type="PANTHER" id="PTHR34293:SF1">
    <property type="entry name" value="HTH-TYPE TRANSCRIPTIONAL REGULATOR TRMBL2"/>
    <property type="match status" value="1"/>
</dbReference>
<organism evidence="3 4">
    <name type="scientific">Streptomyces lutosisoli</name>
    <dbReference type="NCBI Taxonomy" id="2665721"/>
    <lineage>
        <taxon>Bacteria</taxon>
        <taxon>Bacillati</taxon>
        <taxon>Actinomycetota</taxon>
        <taxon>Actinomycetes</taxon>
        <taxon>Kitasatosporales</taxon>
        <taxon>Streptomycetaceae</taxon>
        <taxon>Streptomyces</taxon>
    </lineage>
</organism>
<feature type="region of interest" description="Disordered" evidence="1">
    <location>
        <begin position="319"/>
        <end position="339"/>
    </location>
</feature>
<dbReference type="PANTHER" id="PTHR34293">
    <property type="entry name" value="HTH-TYPE TRANSCRIPTIONAL REGULATOR TRMBL2"/>
    <property type="match status" value="1"/>
</dbReference>
<evidence type="ECO:0000259" key="2">
    <source>
        <dbReference type="SMART" id="SM00421"/>
    </source>
</evidence>
<keyword evidence="4" id="KW-1185">Reference proteome</keyword>
<accession>A0ABW2VF66</accession>